<dbReference type="EMBL" id="JAPWTJ010003282">
    <property type="protein sequence ID" value="KAJ8959254.1"/>
    <property type="molecule type" value="Genomic_DNA"/>
</dbReference>
<evidence type="ECO:0000259" key="8">
    <source>
        <dbReference type="Pfam" id="PF13359"/>
    </source>
</evidence>
<sequence length="362" mass="41553">MSSSSSPEILRNRLLWEDSSESDNSSDYENRPIRAPRNFRMRFDHFTRWSDEEFRVRFRLTKETVRVLEQRFQDDIAPKTARNHAITAMQQILIVLRFCATGCMLQTVGDFAGIHKATATPEYINMPRTPEEIERNKRNFYRIAKFPRVIGAIDCTHIKIISPGGANAENFRNRKGYFSLNVQVVGDANLYIRDIVARWPGSTHDQTIFNNSLLKARFENNEFGNSIMVGDSGYALRKYLITPMLDPTVNVEHVFNESQIRSRNPIERLFGVLKRRFPILSLGIRLSLDSAKLVIIACAVLHNIALSLNEPDPIDDPFVTADYGSNENAAGIDGPRENPRENNNLRHEFLLYFMNLLEENEA</sequence>
<evidence type="ECO:0000313" key="10">
    <source>
        <dbReference type="Proteomes" id="UP001162164"/>
    </source>
</evidence>
<evidence type="ECO:0000256" key="2">
    <source>
        <dbReference type="ARBA" id="ARBA00004123"/>
    </source>
</evidence>
<evidence type="ECO:0000256" key="3">
    <source>
        <dbReference type="ARBA" id="ARBA00006958"/>
    </source>
</evidence>
<protein>
    <recommendedName>
        <fullName evidence="8">DDE Tnp4 domain-containing protein</fullName>
    </recommendedName>
</protein>
<evidence type="ECO:0000256" key="5">
    <source>
        <dbReference type="ARBA" id="ARBA00022723"/>
    </source>
</evidence>
<dbReference type="PANTHER" id="PTHR22930:SF289">
    <property type="entry name" value="DDE TNP4 DOMAIN-CONTAINING PROTEIN-RELATED"/>
    <property type="match status" value="1"/>
</dbReference>
<evidence type="ECO:0000256" key="6">
    <source>
        <dbReference type="ARBA" id="ARBA00022801"/>
    </source>
</evidence>
<keyword evidence="7" id="KW-0539">Nucleus</keyword>
<evidence type="ECO:0000256" key="7">
    <source>
        <dbReference type="ARBA" id="ARBA00023242"/>
    </source>
</evidence>
<gene>
    <name evidence="9" type="ORF">NQ317_009315</name>
</gene>
<name>A0ABQ9IRC8_9CUCU</name>
<reference evidence="9" key="1">
    <citation type="journal article" date="2023" name="Insect Mol. Biol.">
        <title>Genome sequencing provides insights into the evolution of gene families encoding plant cell wall-degrading enzymes in longhorned beetles.</title>
        <authorList>
            <person name="Shin N.R."/>
            <person name="Okamura Y."/>
            <person name="Kirsch R."/>
            <person name="Pauchet Y."/>
        </authorList>
    </citation>
    <scope>NUCLEOTIDE SEQUENCE</scope>
    <source>
        <strain evidence="9">MMC_N1</strain>
    </source>
</reference>
<comment type="cofactor">
    <cofactor evidence="1">
        <name>a divalent metal cation</name>
        <dbReference type="ChEBI" id="CHEBI:60240"/>
    </cofactor>
</comment>
<proteinExistence type="inferred from homology"/>
<organism evidence="9 10">
    <name type="scientific">Molorchus minor</name>
    <dbReference type="NCBI Taxonomy" id="1323400"/>
    <lineage>
        <taxon>Eukaryota</taxon>
        <taxon>Metazoa</taxon>
        <taxon>Ecdysozoa</taxon>
        <taxon>Arthropoda</taxon>
        <taxon>Hexapoda</taxon>
        <taxon>Insecta</taxon>
        <taxon>Pterygota</taxon>
        <taxon>Neoptera</taxon>
        <taxon>Endopterygota</taxon>
        <taxon>Coleoptera</taxon>
        <taxon>Polyphaga</taxon>
        <taxon>Cucujiformia</taxon>
        <taxon>Chrysomeloidea</taxon>
        <taxon>Cerambycidae</taxon>
        <taxon>Lamiinae</taxon>
        <taxon>Monochamini</taxon>
        <taxon>Molorchus</taxon>
    </lineage>
</organism>
<keyword evidence="4" id="KW-0540">Nuclease</keyword>
<evidence type="ECO:0000256" key="4">
    <source>
        <dbReference type="ARBA" id="ARBA00022722"/>
    </source>
</evidence>
<comment type="caution">
    <text evidence="9">The sequence shown here is derived from an EMBL/GenBank/DDBJ whole genome shotgun (WGS) entry which is preliminary data.</text>
</comment>
<accession>A0ABQ9IRC8</accession>
<comment type="similarity">
    <text evidence="3">Belongs to the HARBI1 family.</text>
</comment>
<dbReference type="InterPro" id="IPR027806">
    <property type="entry name" value="HARBI1_dom"/>
</dbReference>
<comment type="subcellular location">
    <subcellularLocation>
        <location evidence="2">Nucleus</location>
    </subcellularLocation>
</comment>
<feature type="domain" description="DDE Tnp4" evidence="8">
    <location>
        <begin position="153"/>
        <end position="303"/>
    </location>
</feature>
<evidence type="ECO:0000256" key="1">
    <source>
        <dbReference type="ARBA" id="ARBA00001968"/>
    </source>
</evidence>
<keyword evidence="10" id="KW-1185">Reference proteome</keyword>
<evidence type="ECO:0000313" key="9">
    <source>
        <dbReference type="EMBL" id="KAJ8959254.1"/>
    </source>
</evidence>
<dbReference type="PANTHER" id="PTHR22930">
    <property type="match status" value="1"/>
</dbReference>
<dbReference type="InterPro" id="IPR045249">
    <property type="entry name" value="HARBI1-like"/>
</dbReference>
<dbReference type="Pfam" id="PF13359">
    <property type="entry name" value="DDE_Tnp_4"/>
    <property type="match status" value="1"/>
</dbReference>
<dbReference type="Proteomes" id="UP001162164">
    <property type="component" value="Unassembled WGS sequence"/>
</dbReference>
<keyword evidence="6" id="KW-0378">Hydrolase</keyword>
<keyword evidence="5" id="KW-0479">Metal-binding</keyword>